<dbReference type="PANTHER" id="PTHR36062">
    <property type="entry name" value="OS01G0687300 PROTEIN"/>
    <property type="match status" value="1"/>
</dbReference>
<gene>
    <name evidence="2" type="ORF">KIW84_074251</name>
</gene>
<dbReference type="GO" id="GO:0010099">
    <property type="term" value="P:regulation of photomorphogenesis"/>
    <property type="evidence" value="ECO:0007669"/>
    <property type="project" value="InterPro"/>
</dbReference>
<evidence type="ECO:0000313" key="2">
    <source>
        <dbReference type="EMBL" id="KAI5388490.1"/>
    </source>
</evidence>
<evidence type="ECO:0000313" key="3">
    <source>
        <dbReference type="Proteomes" id="UP001058974"/>
    </source>
</evidence>
<comment type="caution">
    <text evidence="2">The sequence shown here is derived from an EMBL/GenBank/DDBJ whole genome shotgun (WGS) entry which is preliminary data.</text>
</comment>
<name>A0A9D5A081_PEA</name>
<proteinExistence type="predicted"/>
<dbReference type="Proteomes" id="UP001058974">
    <property type="component" value="Chromosome 7"/>
</dbReference>
<keyword evidence="3" id="KW-1185">Reference proteome</keyword>
<feature type="compositionally biased region" description="Low complexity" evidence="1">
    <location>
        <begin position="27"/>
        <end position="38"/>
    </location>
</feature>
<evidence type="ECO:0000256" key="1">
    <source>
        <dbReference type="SAM" id="MobiDB-lite"/>
    </source>
</evidence>
<dbReference type="PANTHER" id="PTHR36062:SF1">
    <property type="entry name" value="OS01G0687300 PROTEIN"/>
    <property type="match status" value="1"/>
</dbReference>
<dbReference type="Gramene" id="Psat07G0425100-T2">
    <property type="protein sequence ID" value="KAI5388490.1"/>
    <property type="gene ID" value="KIW84_074251"/>
</dbReference>
<feature type="region of interest" description="Disordered" evidence="1">
    <location>
        <begin position="1"/>
        <end position="38"/>
    </location>
</feature>
<sequence>METSTSRTRSLDVDQLLSNEKGHARSKSSNSSLGSDPSSRWVKRLKLCSLEHAALGTKSENIGETSHAKLTNVFSKTMKDGKTNLEAETVYNDEGHAEGQTVLEPPLVLSNAESSFTEAKEAVEITLSHPWIQRWSHNRAACSKKRHETVENRDSKSSNSAAGELKNKPFPSVAAMALMGKAMNSLNPSELTKKGPVIVWNMKGL</sequence>
<reference evidence="2 3" key="1">
    <citation type="journal article" date="2022" name="Nat. Genet.">
        <title>Improved pea reference genome and pan-genome highlight genomic features and evolutionary characteristics.</title>
        <authorList>
            <person name="Yang T."/>
            <person name="Liu R."/>
            <person name="Luo Y."/>
            <person name="Hu S."/>
            <person name="Wang D."/>
            <person name="Wang C."/>
            <person name="Pandey M.K."/>
            <person name="Ge S."/>
            <person name="Xu Q."/>
            <person name="Li N."/>
            <person name="Li G."/>
            <person name="Huang Y."/>
            <person name="Saxena R.K."/>
            <person name="Ji Y."/>
            <person name="Li M."/>
            <person name="Yan X."/>
            <person name="He Y."/>
            <person name="Liu Y."/>
            <person name="Wang X."/>
            <person name="Xiang C."/>
            <person name="Varshney R.K."/>
            <person name="Ding H."/>
            <person name="Gao S."/>
            <person name="Zong X."/>
        </authorList>
    </citation>
    <scope>NUCLEOTIDE SEQUENCE [LARGE SCALE GENOMIC DNA]</scope>
    <source>
        <strain evidence="2 3">cv. Zhongwan 6</strain>
    </source>
</reference>
<dbReference type="InterPro" id="IPR037476">
    <property type="entry name" value="PCH1"/>
</dbReference>
<organism evidence="2 3">
    <name type="scientific">Pisum sativum</name>
    <name type="common">Garden pea</name>
    <name type="synonym">Lathyrus oleraceus</name>
    <dbReference type="NCBI Taxonomy" id="3888"/>
    <lineage>
        <taxon>Eukaryota</taxon>
        <taxon>Viridiplantae</taxon>
        <taxon>Streptophyta</taxon>
        <taxon>Embryophyta</taxon>
        <taxon>Tracheophyta</taxon>
        <taxon>Spermatophyta</taxon>
        <taxon>Magnoliopsida</taxon>
        <taxon>eudicotyledons</taxon>
        <taxon>Gunneridae</taxon>
        <taxon>Pentapetalae</taxon>
        <taxon>rosids</taxon>
        <taxon>fabids</taxon>
        <taxon>Fabales</taxon>
        <taxon>Fabaceae</taxon>
        <taxon>Papilionoideae</taxon>
        <taxon>50 kb inversion clade</taxon>
        <taxon>NPAAA clade</taxon>
        <taxon>Hologalegina</taxon>
        <taxon>IRL clade</taxon>
        <taxon>Fabeae</taxon>
        <taxon>Lathyrus</taxon>
    </lineage>
</organism>
<feature type="region of interest" description="Disordered" evidence="1">
    <location>
        <begin position="143"/>
        <end position="166"/>
    </location>
</feature>
<accession>A0A9D5A081</accession>
<protein>
    <submittedName>
        <fullName evidence="2">Uncharacterized protein</fullName>
    </submittedName>
</protein>
<dbReference type="EMBL" id="JAMSHJ010000007">
    <property type="protein sequence ID" value="KAI5388490.1"/>
    <property type="molecule type" value="Genomic_DNA"/>
</dbReference>
<dbReference type="AlphaFoldDB" id="A0A9D5A081"/>